<evidence type="ECO:0000256" key="1">
    <source>
        <dbReference type="ARBA" id="ARBA00004067"/>
    </source>
</evidence>
<dbReference type="InterPro" id="IPR003583">
    <property type="entry name" value="Hlx-hairpin-Hlx_DNA-bd_motif"/>
</dbReference>
<evidence type="ECO:0000256" key="8">
    <source>
        <dbReference type="ARBA" id="ARBA00023027"/>
    </source>
</evidence>
<evidence type="ECO:0000256" key="5">
    <source>
        <dbReference type="ARBA" id="ARBA00022763"/>
    </source>
</evidence>
<feature type="binding site" evidence="11">
    <location>
        <begin position="81"/>
        <end position="82"/>
    </location>
    <ligand>
        <name>NAD(+)</name>
        <dbReference type="ChEBI" id="CHEBI:57540"/>
    </ligand>
</feature>
<feature type="binding site" evidence="11">
    <location>
        <position position="129"/>
    </location>
    <ligand>
        <name>NAD(+)</name>
        <dbReference type="ChEBI" id="CHEBI:57540"/>
    </ligand>
</feature>
<evidence type="ECO:0000256" key="10">
    <source>
        <dbReference type="ARBA" id="ARBA00034005"/>
    </source>
</evidence>
<keyword evidence="6 11" id="KW-0862">Zinc</keyword>
<dbReference type="EMBL" id="FWDO01000007">
    <property type="protein sequence ID" value="SLM19757.1"/>
    <property type="molecule type" value="Genomic_DNA"/>
</dbReference>
<comment type="caution">
    <text evidence="11">Lacks conserved residue(s) required for the propagation of feature annotation.</text>
</comment>
<comment type="function">
    <text evidence="1 11">DNA ligase that catalyzes the formation of phosphodiester linkages between 5'-phosphoryl and 3'-hydroxyl groups in double-stranded DNA using NAD as a coenzyme and as the energy source for the reaction. It is essential for DNA replication and repair of damaged DNA.</text>
</comment>
<dbReference type="Gene3D" id="3.30.470.30">
    <property type="entry name" value="DNA ligase/mRNA capping enzyme"/>
    <property type="match status" value="1"/>
</dbReference>
<feature type="binding site" evidence="11">
    <location>
        <position position="403"/>
    </location>
    <ligand>
        <name>Zn(2+)</name>
        <dbReference type="ChEBI" id="CHEBI:29105"/>
    </ligand>
</feature>
<dbReference type="InterPro" id="IPR001679">
    <property type="entry name" value="DNA_ligase"/>
</dbReference>
<dbReference type="CDD" id="cd17748">
    <property type="entry name" value="BRCT_DNA_ligase_like"/>
    <property type="match status" value="1"/>
</dbReference>
<dbReference type="SUPFAM" id="SSF50249">
    <property type="entry name" value="Nucleic acid-binding proteins"/>
    <property type="match status" value="1"/>
</dbReference>
<keyword evidence="3 11" id="KW-0235">DNA replication</keyword>
<dbReference type="Pfam" id="PF00533">
    <property type="entry name" value="BRCT"/>
    <property type="match status" value="1"/>
</dbReference>
<dbReference type="InterPro" id="IPR010994">
    <property type="entry name" value="RuvA_2-like"/>
</dbReference>
<dbReference type="InterPro" id="IPR004150">
    <property type="entry name" value="NAD_DNA_ligase_OB"/>
</dbReference>
<evidence type="ECO:0000256" key="3">
    <source>
        <dbReference type="ARBA" id="ARBA00022705"/>
    </source>
</evidence>
<feature type="binding site" evidence="11">
    <location>
        <position position="398"/>
    </location>
    <ligand>
        <name>Zn(2+)</name>
        <dbReference type="ChEBI" id="CHEBI:29105"/>
    </ligand>
</feature>
<dbReference type="InterPro" id="IPR001357">
    <property type="entry name" value="BRCT_dom"/>
</dbReference>
<evidence type="ECO:0000256" key="6">
    <source>
        <dbReference type="ARBA" id="ARBA00022833"/>
    </source>
</evidence>
<protein>
    <recommendedName>
        <fullName evidence="11">DNA ligase</fullName>
        <ecNumber evidence="11">6.5.1.2</ecNumber>
    </recommendedName>
    <alternativeName>
        <fullName evidence="11">Polydeoxyribonucleotide synthase [NAD(+)]</fullName>
    </alternativeName>
</protein>
<keyword evidence="11" id="KW-0464">Manganese</keyword>
<evidence type="ECO:0000256" key="2">
    <source>
        <dbReference type="ARBA" id="ARBA00022598"/>
    </source>
</evidence>
<dbReference type="SUPFAM" id="SSF52113">
    <property type="entry name" value="BRCT domain"/>
    <property type="match status" value="1"/>
</dbReference>
<evidence type="ECO:0000313" key="13">
    <source>
        <dbReference type="EMBL" id="SLM19757.1"/>
    </source>
</evidence>
<dbReference type="SMART" id="SM00278">
    <property type="entry name" value="HhH1"/>
    <property type="match status" value="3"/>
</dbReference>
<dbReference type="Gene3D" id="3.40.50.10190">
    <property type="entry name" value="BRCT domain"/>
    <property type="match status" value="1"/>
</dbReference>
<dbReference type="NCBIfam" id="NF005932">
    <property type="entry name" value="PRK07956.1"/>
    <property type="match status" value="1"/>
</dbReference>
<evidence type="ECO:0000256" key="4">
    <source>
        <dbReference type="ARBA" id="ARBA00022723"/>
    </source>
</evidence>
<feature type="binding site" evidence="11">
    <location>
        <position position="382"/>
    </location>
    <ligand>
        <name>Zn(2+)</name>
        <dbReference type="ChEBI" id="CHEBI:29105"/>
    </ligand>
</feature>
<evidence type="ECO:0000256" key="9">
    <source>
        <dbReference type="ARBA" id="ARBA00023204"/>
    </source>
</evidence>
<keyword evidence="9 11" id="KW-0234">DNA repair</keyword>
<dbReference type="Pfam" id="PF03120">
    <property type="entry name" value="OB_DNA_ligase"/>
    <property type="match status" value="1"/>
</dbReference>
<comment type="cofactor">
    <cofactor evidence="11">
        <name>Mg(2+)</name>
        <dbReference type="ChEBI" id="CHEBI:18420"/>
    </cofactor>
    <cofactor evidence="11">
        <name>Mn(2+)</name>
        <dbReference type="ChEBI" id="CHEBI:29035"/>
    </cofactor>
</comment>
<proteinExistence type="inferred from homology"/>
<feature type="binding site" evidence="11">
    <location>
        <position position="385"/>
    </location>
    <ligand>
        <name>Zn(2+)</name>
        <dbReference type="ChEBI" id="CHEBI:29105"/>
    </ligand>
</feature>
<keyword evidence="8 11" id="KW-0520">NAD</keyword>
<dbReference type="GO" id="GO:0003677">
    <property type="term" value="F:DNA binding"/>
    <property type="evidence" value="ECO:0007669"/>
    <property type="project" value="InterPro"/>
</dbReference>
<dbReference type="AlphaFoldDB" id="A0A3P3XTX6"/>
<keyword evidence="7 11" id="KW-0460">Magnesium</keyword>
<feature type="domain" description="BRCT" evidence="12">
    <location>
        <begin position="561"/>
        <end position="644"/>
    </location>
</feature>
<evidence type="ECO:0000259" key="12">
    <source>
        <dbReference type="PROSITE" id="PS50172"/>
    </source>
</evidence>
<dbReference type="GO" id="GO:0006281">
    <property type="term" value="P:DNA repair"/>
    <property type="evidence" value="ECO:0007669"/>
    <property type="project" value="UniProtKB-KW"/>
</dbReference>
<evidence type="ECO:0000256" key="11">
    <source>
        <dbReference type="HAMAP-Rule" id="MF_01588"/>
    </source>
</evidence>
<dbReference type="Gene3D" id="2.40.50.140">
    <property type="entry name" value="Nucleic acid-binding proteins"/>
    <property type="match status" value="1"/>
</dbReference>
<feature type="binding site" evidence="11">
    <location>
        <position position="291"/>
    </location>
    <ligand>
        <name>NAD(+)</name>
        <dbReference type="ChEBI" id="CHEBI:57540"/>
    </ligand>
</feature>
<sequence>MRDILRVKYGATALRARELEALIKHNQELYYNGEPEISDEEFDALWDELASIDPGNPLFASIGADRSERWPKYRHRMTMGSLSKATDPESFLVWAAKAGYRLYLVQYKLDGASMELQYDDGRFVRGITRGDGEIGDDITQNVMRMNGVPKKLAEPFTGAVRGEVLMSRNIHATKYADKANCRNAANGLMKRKDGKGAEDLDIICYDAVGSLPAGAAFSTEREKISWLQRMGFNVVPTTERESPEEVVAYRAKIMDIRAALPYDIDGLVVKGDRIDPKDASKLRPELQIAFKFSPEEAVTTLIGVEWSESGATVTPIGVVEPVRLAGTTVQRANLANPGMIRAMDLRIRSKVVITKRGEIIPKIESLVENPPDAMPIPIPTRCSLCGTELIDEDTRLYCPNPECPGKAYHRLEKWLSVINIKDIGSALLKRLFDAGKVVHIPDLYLLTVADLLSFERMGEKSAQKIIRNIKAQSEVSLSQFLAGFDVEGIGMLMADRLIAAGYDTLDKILLAPWSDFADIDGFAEVTAKALYNGLRLVEGDMRELVDKGFVRIQTPKSAVSANASPVAGKNFCFTGELTAMKRSEAEKLVRDNGGFVKSGVTKDLDYLVTNDPASGSEKNRKAQEFSVQIINEAQFLAMLGREVH</sequence>
<accession>A0A3P3XTX6</accession>
<organism evidence="13">
    <name type="scientific">uncultured spirochete</name>
    <dbReference type="NCBI Taxonomy" id="156406"/>
    <lineage>
        <taxon>Bacteria</taxon>
        <taxon>Pseudomonadati</taxon>
        <taxon>Spirochaetota</taxon>
        <taxon>Spirochaetia</taxon>
        <taxon>Spirochaetales</taxon>
        <taxon>environmental samples</taxon>
    </lineage>
</organism>
<dbReference type="InterPro" id="IPR012340">
    <property type="entry name" value="NA-bd_OB-fold"/>
</dbReference>
<keyword evidence="4 11" id="KW-0479">Metal-binding</keyword>
<gene>
    <name evidence="11 13" type="primary">ligA</name>
    <name evidence="13" type="ORF">SPIRO4BDMA_70179</name>
</gene>
<feature type="active site" description="N6-AMP-lysine intermediate" evidence="11">
    <location>
        <position position="108"/>
    </location>
</feature>
<name>A0A3P3XTX6_9SPIR</name>
<comment type="catalytic activity">
    <reaction evidence="10 11">
        <text>NAD(+) + (deoxyribonucleotide)n-3'-hydroxyl + 5'-phospho-(deoxyribonucleotide)m = (deoxyribonucleotide)n+m + AMP + beta-nicotinamide D-nucleotide.</text>
        <dbReference type="EC" id="6.5.1.2"/>
    </reaction>
</comment>
<dbReference type="Gene3D" id="1.10.287.610">
    <property type="entry name" value="Helix hairpin bin"/>
    <property type="match status" value="1"/>
</dbReference>
<feature type="binding site" evidence="11">
    <location>
        <position position="270"/>
    </location>
    <ligand>
        <name>NAD(+)</name>
        <dbReference type="ChEBI" id="CHEBI:57540"/>
    </ligand>
</feature>
<feature type="binding site" evidence="11">
    <location>
        <position position="163"/>
    </location>
    <ligand>
        <name>NAD(+)</name>
        <dbReference type="ChEBI" id="CHEBI:57540"/>
    </ligand>
</feature>
<dbReference type="NCBIfam" id="TIGR00575">
    <property type="entry name" value="dnlj"/>
    <property type="match status" value="1"/>
</dbReference>
<dbReference type="SMART" id="SM00532">
    <property type="entry name" value="LIGANc"/>
    <property type="match status" value="1"/>
</dbReference>
<dbReference type="Gene3D" id="1.10.150.20">
    <property type="entry name" value="5' to 3' exonuclease, C-terminal subdomain"/>
    <property type="match status" value="2"/>
</dbReference>
<comment type="similarity">
    <text evidence="11">Belongs to the NAD-dependent DNA ligase family. LigA subfamily.</text>
</comment>
<dbReference type="InterPro" id="IPR013839">
    <property type="entry name" value="DNAligase_adenylation"/>
</dbReference>
<reference evidence="13" key="1">
    <citation type="submission" date="2017-02" db="EMBL/GenBank/DDBJ databases">
        <authorList>
            <person name="Regsiter A."/>
            <person name="William W."/>
        </authorList>
    </citation>
    <scope>NUCLEOTIDE SEQUENCE</scope>
    <source>
        <strain evidence="13">BdmA 4</strain>
    </source>
</reference>
<dbReference type="SUPFAM" id="SSF56091">
    <property type="entry name" value="DNA ligase/mRNA capping enzyme, catalytic domain"/>
    <property type="match status" value="1"/>
</dbReference>
<dbReference type="SUPFAM" id="SSF47781">
    <property type="entry name" value="RuvA domain 2-like"/>
    <property type="match status" value="1"/>
</dbReference>
<dbReference type="Pfam" id="PF01653">
    <property type="entry name" value="DNA_ligase_aden"/>
    <property type="match status" value="1"/>
</dbReference>
<dbReference type="PROSITE" id="PS50172">
    <property type="entry name" value="BRCT"/>
    <property type="match status" value="1"/>
</dbReference>
<dbReference type="GO" id="GO:0006260">
    <property type="term" value="P:DNA replication"/>
    <property type="evidence" value="ECO:0007669"/>
    <property type="project" value="UniProtKB-KW"/>
</dbReference>
<dbReference type="PIRSF" id="PIRSF001604">
    <property type="entry name" value="LigA"/>
    <property type="match status" value="1"/>
</dbReference>
<dbReference type="InterPro" id="IPR018239">
    <property type="entry name" value="DNA_ligase_AS"/>
</dbReference>
<dbReference type="InterPro" id="IPR013840">
    <property type="entry name" value="DNAligase_N"/>
</dbReference>
<evidence type="ECO:0000256" key="7">
    <source>
        <dbReference type="ARBA" id="ARBA00022842"/>
    </source>
</evidence>
<dbReference type="EC" id="6.5.1.2" evidence="11"/>
<dbReference type="Pfam" id="PF14520">
    <property type="entry name" value="HHH_5"/>
    <property type="match status" value="2"/>
</dbReference>
<dbReference type="GO" id="GO:0046872">
    <property type="term" value="F:metal ion binding"/>
    <property type="evidence" value="ECO:0007669"/>
    <property type="project" value="UniProtKB-KW"/>
</dbReference>
<dbReference type="InterPro" id="IPR036420">
    <property type="entry name" value="BRCT_dom_sf"/>
</dbReference>
<dbReference type="PROSITE" id="PS01055">
    <property type="entry name" value="DNA_LIGASE_N1"/>
    <property type="match status" value="1"/>
</dbReference>
<dbReference type="GO" id="GO:0003911">
    <property type="term" value="F:DNA ligase (NAD+) activity"/>
    <property type="evidence" value="ECO:0007669"/>
    <property type="project" value="UniProtKB-UniRule"/>
</dbReference>
<keyword evidence="5 11" id="KW-0227">DNA damage</keyword>
<feature type="binding site" evidence="11">
    <location>
        <begin position="39"/>
        <end position="43"/>
    </location>
    <ligand>
        <name>NAD(+)</name>
        <dbReference type="ChEBI" id="CHEBI:57540"/>
    </ligand>
</feature>
<dbReference type="SMART" id="SM00292">
    <property type="entry name" value="BRCT"/>
    <property type="match status" value="1"/>
</dbReference>
<dbReference type="HAMAP" id="MF_01588">
    <property type="entry name" value="DNA_ligase_A"/>
    <property type="match status" value="1"/>
</dbReference>
<keyword evidence="2 11" id="KW-0436">Ligase</keyword>